<feature type="compositionally biased region" description="Polar residues" evidence="2">
    <location>
        <begin position="291"/>
        <end position="309"/>
    </location>
</feature>
<feature type="region of interest" description="Disordered" evidence="2">
    <location>
        <begin position="287"/>
        <end position="317"/>
    </location>
</feature>
<dbReference type="EMBL" id="JADIMX010000078">
    <property type="protein sequence ID" value="MBO8434465.1"/>
    <property type="molecule type" value="Genomic_DNA"/>
</dbReference>
<feature type="domain" description="DnaB/C C-terminal" evidence="3">
    <location>
        <begin position="127"/>
        <end position="199"/>
    </location>
</feature>
<evidence type="ECO:0000313" key="4">
    <source>
        <dbReference type="EMBL" id="MBO8434465.1"/>
    </source>
</evidence>
<comment type="similarity">
    <text evidence="1">Belongs to the DnaB/DnaD family.</text>
</comment>
<feature type="compositionally biased region" description="Polar residues" evidence="2">
    <location>
        <begin position="341"/>
        <end position="350"/>
    </location>
</feature>
<proteinExistence type="inferred from homology"/>
<accession>A0A9D9H0T9</accession>
<gene>
    <name evidence="4" type="ORF">IAC55_03980</name>
</gene>
<dbReference type="PANTHER" id="PTHR37293">
    <property type="entry name" value="PHAGE REPLICATION PROTEIN-RELATED"/>
    <property type="match status" value="1"/>
</dbReference>
<comment type="caution">
    <text evidence="4">The sequence shown here is derived from an EMBL/GenBank/DDBJ whole genome shotgun (WGS) entry which is preliminary data.</text>
</comment>
<dbReference type="Pfam" id="PF07261">
    <property type="entry name" value="DnaB_2"/>
    <property type="match status" value="2"/>
</dbReference>
<feature type="region of interest" description="Disordered" evidence="2">
    <location>
        <begin position="338"/>
        <end position="358"/>
    </location>
</feature>
<reference evidence="4" key="1">
    <citation type="submission" date="2020-10" db="EMBL/GenBank/DDBJ databases">
        <authorList>
            <person name="Gilroy R."/>
        </authorList>
    </citation>
    <scope>NUCLEOTIDE SEQUENCE</scope>
    <source>
        <strain evidence="4">F6-4510</strain>
    </source>
</reference>
<dbReference type="Proteomes" id="UP000823611">
    <property type="component" value="Unassembled WGS sequence"/>
</dbReference>
<dbReference type="AlphaFoldDB" id="A0A9D9H0T9"/>
<dbReference type="InterPro" id="IPR034829">
    <property type="entry name" value="DnaD-like_sf"/>
</dbReference>
<dbReference type="InterPro" id="IPR006343">
    <property type="entry name" value="DnaB/C_C"/>
</dbReference>
<evidence type="ECO:0000259" key="3">
    <source>
        <dbReference type="Pfam" id="PF07261"/>
    </source>
</evidence>
<evidence type="ECO:0000313" key="5">
    <source>
        <dbReference type="Proteomes" id="UP000823611"/>
    </source>
</evidence>
<reference evidence="4" key="2">
    <citation type="journal article" date="2021" name="PeerJ">
        <title>Extensive microbial diversity within the chicken gut microbiome revealed by metagenomics and culture.</title>
        <authorList>
            <person name="Gilroy R."/>
            <person name="Ravi A."/>
            <person name="Getino M."/>
            <person name="Pursley I."/>
            <person name="Horton D.L."/>
            <person name="Alikhan N.F."/>
            <person name="Baker D."/>
            <person name="Gharbi K."/>
            <person name="Hall N."/>
            <person name="Watson M."/>
            <person name="Adriaenssens E.M."/>
            <person name="Foster-Nyarko E."/>
            <person name="Jarju S."/>
            <person name="Secka A."/>
            <person name="Antonio M."/>
            <person name="Oren A."/>
            <person name="Chaudhuri R.R."/>
            <person name="La Ragione R."/>
            <person name="Hildebrand F."/>
            <person name="Pallen M.J."/>
        </authorList>
    </citation>
    <scope>NUCLEOTIDE SEQUENCE</scope>
    <source>
        <strain evidence="4">F6-4510</strain>
    </source>
</reference>
<dbReference type="InterPro" id="IPR053162">
    <property type="entry name" value="DnaD"/>
</dbReference>
<name>A0A9D9H0T9_9FIRM</name>
<evidence type="ECO:0000256" key="2">
    <source>
        <dbReference type="SAM" id="MobiDB-lite"/>
    </source>
</evidence>
<dbReference type="NCBIfam" id="TIGR01446">
    <property type="entry name" value="DnaD_dom"/>
    <property type="match status" value="2"/>
</dbReference>
<evidence type="ECO:0000256" key="1">
    <source>
        <dbReference type="ARBA" id="ARBA00093462"/>
    </source>
</evidence>
<dbReference type="PIRSF" id="PIRSF033722">
    <property type="entry name" value="DnaD_CA_C3587_prd"/>
    <property type="match status" value="1"/>
</dbReference>
<organism evidence="4 5">
    <name type="scientific">Candidatus Fimicola merdigallinarum</name>
    <dbReference type="NCBI Taxonomy" id="2840819"/>
    <lineage>
        <taxon>Bacteria</taxon>
        <taxon>Bacillati</taxon>
        <taxon>Bacillota</taxon>
        <taxon>Clostridia</taxon>
        <taxon>Lachnospirales</taxon>
        <taxon>Lachnospiraceae</taxon>
        <taxon>Lachnospiraceae incertae sedis</taxon>
        <taxon>Candidatus Fimicola</taxon>
    </lineage>
</organism>
<dbReference type="SUPFAM" id="SSF158499">
    <property type="entry name" value="DnaD domain-like"/>
    <property type="match status" value="2"/>
</dbReference>
<dbReference type="InterPro" id="IPR017019">
    <property type="entry name" value="DNA_replication_prd_bac"/>
</dbReference>
<feature type="domain" description="DnaB/C C-terminal" evidence="3">
    <location>
        <begin position="216"/>
        <end position="280"/>
    </location>
</feature>
<dbReference type="PANTHER" id="PTHR37293:SF5">
    <property type="entry name" value="DNA REPLICATION PROTEIN"/>
    <property type="match status" value="1"/>
</dbReference>
<dbReference type="Gene3D" id="1.10.10.630">
    <property type="entry name" value="DnaD domain-like"/>
    <property type="match status" value="2"/>
</dbReference>
<protein>
    <submittedName>
        <fullName evidence="4">DnaD domain protein</fullName>
    </submittedName>
</protein>
<sequence>MFKIQGGTTNIANSFIDTYFNKAPYVYCLVYIYACRIIAGGESVTNENVANALRLPLSDVTSAWKYFASEGLIEYSENPFSVKIKEFVPIKRNTENRPVIIKSRPEYSPEEISVFSKTNENIKTLFSMAQGHLGKMLSQNDLSIILGIYDWLRLPLDVIEVLFVYCTDNNHYSLKYIEAVALDWAEKGIDTPNKASEYIQLHNKDYKDILRAMGIMGRTPTPTEEKFINKWIKDYNMTVDIIKVACEKTIMATGKPSFSYADKILSGWYSKSVKTRADIERIDNEYKQSKAVENSSPSPKPQVQQNTQPAPVKKNRFVNYTQRNWDFDRIRKLEQGYIDNQVKTNSSSSVSDRDNKNE</sequence>